<dbReference type="AlphaFoldDB" id="A0A640SR51"/>
<keyword evidence="4" id="KW-0274">FAD</keyword>
<dbReference type="EMBL" id="BLIO01000001">
    <property type="protein sequence ID" value="GFE12741.1"/>
    <property type="molecule type" value="Genomic_DNA"/>
</dbReference>
<name>A0A640SR51_9ACTN</name>
<dbReference type="Gene3D" id="3.50.50.60">
    <property type="entry name" value="FAD/NAD(P)-binding domain"/>
    <property type="match status" value="1"/>
</dbReference>
<keyword evidence="5" id="KW-0560">Oxidoreductase</keyword>
<reference evidence="7 8" key="1">
    <citation type="submission" date="2019-12" db="EMBL/GenBank/DDBJ databases">
        <title>Whole genome shotgun sequence of Streptomyces hygroscopicus subsp. glebosus NBRC 13786.</title>
        <authorList>
            <person name="Ichikawa N."/>
            <person name="Kimura A."/>
            <person name="Kitahashi Y."/>
            <person name="Komaki H."/>
            <person name="Tamura T."/>
        </authorList>
    </citation>
    <scope>NUCLEOTIDE SEQUENCE [LARGE SCALE GENOMIC DNA]</scope>
    <source>
        <strain evidence="7 8">NBRC 13786</strain>
    </source>
</reference>
<proteinExistence type="inferred from homology"/>
<dbReference type="PANTHER" id="PTHR11985:SF15">
    <property type="entry name" value="GLYCEROL-3-PHOSPHATE DEHYDROGENASE, MITOCHONDRIAL"/>
    <property type="match status" value="1"/>
</dbReference>
<dbReference type="Gene3D" id="3.30.9.10">
    <property type="entry name" value="D-Amino Acid Oxidase, subunit A, domain 2"/>
    <property type="match status" value="1"/>
</dbReference>
<dbReference type="Pfam" id="PF01266">
    <property type="entry name" value="DAO"/>
    <property type="match status" value="1"/>
</dbReference>
<sequence length="633" mass="71668">MRQARESSSSTRPDSWTFAMSDVVRQYRQLAEEQAANPGFIYDTLIIGGGAAGAGVLRDMASRGNASAVLVDRGPFGGETSSKTGKAIHPGIRYLRMAFHRALLAFHLRKDPKIKQTSAQNLRGAWLDLQLVWYGTRERKILIETSGNTVEEIPNIVFVLPDSPEKKWAVFFGISLYDLFTTLWAWCSFVPRFSRVKLFRNKKALHRELPNLEKAGEVLGGILYWDGKANNDKILVLKAIRDAYFRGSAAHPIRAMSHVEVENYEWRQDGATGYFLVTLARRFEDDGLPEKVTVKAHTLTNAAGPWVDQARNRTARSDEKKSVVYSRGSHLEATNRFIHESLSADPRLQVGLVPLNAERQHYLRPFHQHGVWYIQCTTTDRAHSDPDLVVPLEDEIEELLHSYNALVDDRWKITRRDIFNVFCGIRPLASGDGGEIAVKDISRMFRINKRACGGGVVYDMVNIKLTEFRWAGRAVAELIAGELRKQNVKRLGMSTTRRLPFLAVPGEERFALGRADHPRGDRDFLREKVAHYVTHQMASSYQDYLLNSGAIRDAVVFDEAGRCALDLDVLDLVLEEMATLLHWDHRRRQAEWEAFQEVYCRNMAYTDLGEGVRNHEPAPGSLRVQHANASGIE</sequence>
<comment type="cofactor">
    <cofactor evidence="1">
        <name>FAD</name>
        <dbReference type="ChEBI" id="CHEBI:57692"/>
    </cofactor>
</comment>
<dbReference type="InterPro" id="IPR036188">
    <property type="entry name" value="FAD/NAD-bd_sf"/>
</dbReference>
<dbReference type="InterPro" id="IPR000447">
    <property type="entry name" value="G3P_DH_FAD-dep"/>
</dbReference>
<dbReference type="Proteomes" id="UP000430079">
    <property type="component" value="Unassembled WGS sequence"/>
</dbReference>
<dbReference type="GO" id="GO:0004368">
    <property type="term" value="F:glycerol-3-phosphate dehydrogenase (quinone) activity"/>
    <property type="evidence" value="ECO:0007669"/>
    <property type="project" value="InterPro"/>
</dbReference>
<comment type="caution">
    <text evidence="7">The sequence shown here is derived from an EMBL/GenBank/DDBJ whole genome shotgun (WGS) entry which is preliminary data.</text>
</comment>
<protein>
    <recommendedName>
        <fullName evidence="6">FAD dependent oxidoreductase domain-containing protein</fullName>
    </recommendedName>
</protein>
<evidence type="ECO:0000256" key="4">
    <source>
        <dbReference type="ARBA" id="ARBA00022827"/>
    </source>
</evidence>
<gene>
    <name evidence="7" type="ORF">Sgleb_07880</name>
</gene>
<evidence type="ECO:0000256" key="5">
    <source>
        <dbReference type="ARBA" id="ARBA00023002"/>
    </source>
</evidence>
<keyword evidence="3" id="KW-0285">Flavoprotein</keyword>
<evidence type="ECO:0000313" key="7">
    <source>
        <dbReference type="EMBL" id="GFE12741.1"/>
    </source>
</evidence>
<dbReference type="PANTHER" id="PTHR11985">
    <property type="entry name" value="GLYCEROL-3-PHOSPHATE DEHYDROGENASE"/>
    <property type="match status" value="1"/>
</dbReference>
<evidence type="ECO:0000259" key="6">
    <source>
        <dbReference type="Pfam" id="PF01266"/>
    </source>
</evidence>
<dbReference type="GO" id="GO:0046168">
    <property type="term" value="P:glycerol-3-phosphate catabolic process"/>
    <property type="evidence" value="ECO:0007669"/>
    <property type="project" value="TreeGrafter"/>
</dbReference>
<keyword evidence="8" id="KW-1185">Reference proteome</keyword>
<comment type="similarity">
    <text evidence="2">Belongs to the FAD-dependent glycerol-3-phosphate dehydrogenase family.</text>
</comment>
<dbReference type="RefSeq" id="WP_229894112.1">
    <property type="nucleotide sequence ID" value="NZ_BLIO01000001.1"/>
</dbReference>
<evidence type="ECO:0000256" key="3">
    <source>
        <dbReference type="ARBA" id="ARBA00022630"/>
    </source>
</evidence>
<evidence type="ECO:0000256" key="1">
    <source>
        <dbReference type="ARBA" id="ARBA00001974"/>
    </source>
</evidence>
<feature type="domain" description="FAD dependent oxidoreductase" evidence="6">
    <location>
        <begin position="43"/>
        <end position="434"/>
    </location>
</feature>
<organism evidence="7 8">
    <name type="scientific">Streptomyces glebosus</name>
    <dbReference type="NCBI Taxonomy" id="249580"/>
    <lineage>
        <taxon>Bacteria</taxon>
        <taxon>Bacillati</taxon>
        <taxon>Actinomycetota</taxon>
        <taxon>Actinomycetes</taxon>
        <taxon>Kitasatosporales</taxon>
        <taxon>Streptomycetaceae</taxon>
        <taxon>Streptomyces</taxon>
    </lineage>
</organism>
<evidence type="ECO:0000313" key="8">
    <source>
        <dbReference type="Proteomes" id="UP000430079"/>
    </source>
</evidence>
<accession>A0A640SR51</accession>
<evidence type="ECO:0000256" key="2">
    <source>
        <dbReference type="ARBA" id="ARBA00007330"/>
    </source>
</evidence>
<dbReference type="SUPFAM" id="SSF51905">
    <property type="entry name" value="FAD/NAD(P)-binding domain"/>
    <property type="match status" value="1"/>
</dbReference>
<dbReference type="InterPro" id="IPR006076">
    <property type="entry name" value="FAD-dep_OxRdtase"/>
</dbReference>